<organism evidence="3 4">
    <name type="scientific">Rhodovibrio sodomensis</name>
    <dbReference type="NCBI Taxonomy" id="1088"/>
    <lineage>
        <taxon>Bacteria</taxon>
        <taxon>Pseudomonadati</taxon>
        <taxon>Pseudomonadota</taxon>
        <taxon>Alphaproteobacteria</taxon>
        <taxon>Rhodospirillales</taxon>
        <taxon>Rhodovibrionaceae</taxon>
        <taxon>Rhodovibrio</taxon>
    </lineage>
</organism>
<evidence type="ECO:0000313" key="4">
    <source>
        <dbReference type="Proteomes" id="UP001296873"/>
    </source>
</evidence>
<gene>
    <name evidence="3" type="ORF">CKO28_20810</name>
</gene>
<evidence type="ECO:0000256" key="1">
    <source>
        <dbReference type="SAM" id="SignalP"/>
    </source>
</evidence>
<sequence>MSRFVVAAAAVSMIALGVGSTANLPTKIVYNGSPSSPIGLYLIDRAPIERRDFALVRVPKRVRDLVEARGYLAPAVPLIKRVVGVDGDRICRRDGRISINGAVVASVQDLDAMGRPLPEWRGCHILTRRTVFLLQDHPRSFDGRYFGPVDRRQILGRARLIIGW</sequence>
<evidence type="ECO:0000313" key="3">
    <source>
        <dbReference type="EMBL" id="MBK1670470.1"/>
    </source>
</evidence>
<dbReference type="SUPFAM" id="SSF51306">
    <property type="entry name" value="LexA/Signal peptidase"/>
    <property type="match status" value="1"/>
</dbReference>
<feature type="signal peptide" evidence="1">
    <location>
        <begin position="1"/>
        <end position="17"/>
    </location>
</feature>
<dbReference type="InterPro" id="IPR036286">
    <property type="entry name" value="LexA/Signal_pep-like_sf"/>
</dbReference>
<name>A0ABS1DJ25_9PROT</name>
<comment type="caution">
    <text evidence="3">The sequence shown here is derived from an EMBL/GenBank/DDBJ whole genome shotgun (WGS) entry which is preliminary data.</text>
</comment>
<dbReference type="Proteomes" id="UP001296873">
    <property type="component" value="Unassembled WGS sequence"/>
</dbReference>
<keyword evidence="1" id="KW-0732">Signal</keyword>
<dbReference type="Pfam" id="PF10502">
    <property type="entry name" value="Peptidase_S26"/>
    <property type="match status" value="1"/>
</dbReference>
<dbReference type="InterPro" id="IPR019533">
    <property type="entry name" value="Peptidase_S26"/>
</dbReference>
<evidence type="ECO:0000259" key="2">
    <source>
        <dbReference type="Pfam" id="PF10502"/>
    </source>
</evidence>
<feature type="chain" id="PRO_5045918889" description="Peptidase S26 domain-containing protein" evidence="1">
    <location>
        <begin position="18"/>
        <end position="164"/>
    </location>
</feature>
<dbReference type="EMBL" id="NRRL01000097">
    <property type="protein sequence ID" value="MBK1670470.1"/>
    <property type="molecule type" value="Genomic_DNA"/>
</dbReference>
<reference evidence="3 4" key="1">
    <citation type="journal article" date="2020" name="Microorganisms">
        <title>Osmotic Adaptation and Compatible Solute Biosynthesis of Phototrophic Bacteria as Revealed from Genome Analyses.</title>
        <authorList>
            <person name="Imhoff J.F."/>
            <person name="Rahn T."/>
            <person name="Kunzel S."/>
            <person name="Keller A."/>
            <person name="Neulinger S.C."/>
        </authorList>
    </citation>
    <scope>NUCLEOTIDE SEQUENCE [LARGE SCALE GENOMIC DNA]</scope>
    <source>
        <strain evidence="3 4">DSM 9895</strain>
    </source>
</reference>
<accession>A0ABS1DJ25</accession>
<keyword evidence="4" id="KW-1185">Reference proteome</keyword>
<protein>
    <recommendedName>
        <fullName evidence="2">Peptidase S26 domain-containing protein</fullName>
    </recommendedName>
</protein>
<dbReference type="Gene3D" id="2.10.109.10">
    <property type="entry name" value="Umud Fragment, subunit A"/>
    <property type="match status" value="1"/>
</dbReference>
<proteinExistence type="predicted"/>
<feature type="domain" description="Peptidase S26" evidence="2">
    <location>
        <begin position="4"/>
        <end position="162"/>
    </location>
</feature>